<keyword evidence="2" id="KW-0812">Transmembrane</keyword>
<keyword evidence="1" id="KW-0175">Coiled coil</keyword>
<accession>A0AAE9Z1W5</accession>
<dbReference type="EMBL" id="CP059733">
    <property type="protein sequence ID" value="WDE04505.1"/>
    <property type="molecule type" value="Genomic_DNA"/>
</dbReference>
<proteinExistence type="predicted"/>
<feature type="coiled-coil region" evidence="1">
    <location>
        <begin position="46"/>
        <end position="106"/>
    </location>
</feature>
<dbReference type="Proteomes" id="UP000032352">
    <property type="component" value="Chromosome"/>
</dbReference>
<protein>
    <recommendedName>
        <fullName evidence="5">MSHA biogenesis protein MshJ</fullName>
    </recommendedName>
</protein>
<dbReference type="AlphaFoldDB" id="A0AAE9Z1W5"/>
<organism evidence="3 4">
    <name type="scientific">Thalassomonas viridans</name>
    <dbReference type="NCBI Taxonomy" id="137584"/>
    <lineage>
        <taxon>Bacteria</taxon>
        <taxon>Pseudomonadati</taxon>
        <taxon>Pseudomonadota</taxon>
        <taxon>Gammaproteobacteria</taxon>
        <taxon>Alteromonadales</taxon>
        <taxon>Colwelliaceae</taxon>
        <taxon>Thalassomonas</taxon>
    </lineage>
</organism>
<keyword evidence="2" id="KW-1133">Transmembrane helix</keyword>
<reference evidence="3 4" key="1">
    <citation type="journal article" date="2015" name="Genome Announc.">
        <title>Draft Genome Sequences of Marine Isolates of Thalassomonas viridans and Thalassomonas actiniarum.</title>
        <authorList>
            <person name="Olonade I."/>
            <person name="van Zyl L.J."/>
            <person name="Trindade M."/>
        </authorList>
    </citation>
    <scope>NUCLEOTIDE SEQUENCE [LARGE SCALE GENOMIC DNA]</scope>
    <source>
        <strain evidence="3 4">XOM25</strain>
    </source>
</reference>
<name>A0AAE9Z1W5_9GAMM</name>
<dbReference type="RefSeq" id="WP_053046555.1">
    <property type="nucleotide sequence ID" value="NZ_CP059733.1"/>
</dbReference>
<keyword evidence="4" id="KW-1185">Reference proteome</keyword>
<evidence type="ECO:0000256" key="1">
    <source>
        <dbReference type="SAM" id="Coils"/>
    </source>
</evidence>
<evidence type="ECO:0000256" key="2">
    <source>
        <dbReference type="SAM" id="Phobius"/>
    </source>
</evidence>
<evidence type="ECO:0008006" key="5">
    <source>
        <dbReference type="Google" id="ProtNLM"/>
    </source>
</evidence>
<feature type="transmembrane region" description="Helical" evidence="2">
    <location>
        <begin position="20"/>
        <end position="39"/>
    </location>
</feature>
<sequence>MQQWQDFSEKFLSLSQREQLLILLTGTVLIAFMFFSLAIDKNLVAVRNLEQQKQQLTSSNKSLSQSVSGLEQALKRDPNVALRQQLEQFEQTLLAADQQLVTLTSELIDPVQMRFALIELLAMQPEVKLTSFELIPPRELISAPGAQDPVTAEGGQKKLAGMEGHQSMTLYRHGIKLKLEASYFQLRDYLQQMEQLSWRFFWQNFDYRLLEYPGGVLEVEIYSLSTRRAFVGV</sequence>
<gene>
    <name evidence="3" type="ORF">SG34_024730</name>
</gene>
<evidence type="ECO:0000313" key="4">
    <source>
        <dbReference type="Proteomes" id="UP000032352"/>
    </source>
</evidence>
<keyword evidence="2" id="KW-0472">Membrane</keyword>
<reference evidence="3 4" key="2">
    <citation type="journal article" date="2022" name="Mar. Drugs">
        <title>Bioassay-Guided Fractionation Leads to the Detection of Cholic Acid Generated by the Rare Thalassomonas sp.</title>
        <authorList>
            <person name="Pheiffer F."/>
            <person name="Schneider Y.K."/>
            <person name="Hansen E.H."/>
            <person name="Andersen J.H."/>
            <person name="Isaksson J."/>
            <person name="Busche T."/>
            <person name="R C."/>
            <person name="Kalinowski J."/>
            <person name="Zyl L.V."/>
            <person name="Trindade M."/>
        </authorList>
    </citation>
    <scope>NUCLEOTIDE SEQUENCE [LARGE SCALE GENOMIC DNA]</scope>
    <source>
        <strain evidence="3 4">XOM25</strain>
    </source>
</reference>
<dbReference type="KEGG" id="tvd:SG34_024730"/>
<evidence type="ECO:0000313" key="3">
    <source>
        <dbReference type="EMBL" id="WDE04505.1"/>
    </source>
</evidence>